<feature type="repeat" description="WD" evidence="3">
    <location>
        <begin position="626"/>
        <end position="667"/>
    </location>
</feature>
<accession>A0A0F7U5F9</accession>
<dbReference type="PROSITE" id="PS00678">
    <property type="entry name" value="WD_REPEATS_1"/>
    <property type="match status" value="2"/>
</dbReference>
<evidence type="ECO:0000259" key="5">
    <source>
        <dbReference type="PROSITE" id="PS50837"/>
    </source>
</evidence>
<dbReference type="Proteomes" id="UP000042958">
    <property type="component" value="Unassembled WGS sequence"/>
</dbReference>
<dbReference type="InterPro" id="IPR007111">
    <property type="entry name" value="NACHT_NTPase"/>
</dbReference>
<reference evidence="7" key="1">
    <citation type="journal article" date="2015" name="Genome Announc.">
        <title>Draft genome sequence of the fungus Penicillium brasilianum MG11.</title>
        <authorList>
            <person name="Horn F."/>
            <person name="Linde J."/>
            <person name="Mattern D.J."/>
            <person name="Walther G."/>
            <person name="Guthke R."/>
            <person name="Brakhage A.A."/>
            <person name="Valiante V."/>
        </authorList>
    </citation>
    <scope>NUCLEOTIDE SEQUENCE [LARGE SCALE GENOMIC DNA]</scope>
    <source>
        <strain evidence="7">MG11</strain>
    </source>
</reference>
<dbReference type="Pfam" id="PF00400">
    <property type="entry name" value="WD40"/>
    <property type="match status" value="3"/>
</dbReference>
<dbReference type="InterPro" id="IPR015943">
    <property type="entry name" value="WD40/YVTN_repeat-like_dom_sf"/>
</dbReference>
<dbReference type="SUPFAM" id="SSF52540">
    <property type="entry name" value="P-loop containing nucleoside triphosphate hydrolases"/>
    <property type="match status" value="1"/>
</dbReference>
<dbReference type="EMBL" id="CDHK01000020">
    <property type="protein sequence ID" value="CEJ62687.1"/>
    <property type="molecule type" value="Genomic_DNA"/>
</dbReference>
<dbReference type="Gene3D" id="3.40.50.300">
    <property type="entry name" value="P-loop containing nucleotide triphosphate hydrolases"/>
    <property type="match status" value="1"/>
</dbReference>
<dbReference type="SUPFAM" id="SSF50978">
    <property type="entry name" value="WD40 repeat-like"/>
    <property type="match status" value="1"/>
</dbReference>
<evidence type="ECO:0000313" key="6">
    <source>
        <dbReference type="EMBL" id="CEJ62687.1"/>
    </source>
</evidence>
<dbReference type="InterPro" id="IPR001680">
    <property type="entry name" value="WD40_rpt"/>
</dbReference>
<gene>
    <name evidence="6" type="ORF">PMG11_11180</name>
</gene>
<name>A0A0F7U5F9_PENBI</name>
<dbReference type="Gene3D" id="2.130.10.10">
    <property type="entry name" value="YVTN repeat-like/Quinoprotein amine dehydrogenase"/>
    <property type="match status" value="2"/>
</dbReference>
<dbReference type="InterPro" id="IPR056884">
    <property type="entry name" value="NPHP3-like_N"/>
</dbReference>
<feature type="domain" description="NACHT" evidence="5">
    <location>
        <begin position="82"/>
        <end position="220"/>
    </location>
</feature>
<organism evidence="6 7">
    <name type="scientific">Penicillium brasilianum</name>
    <dbReference type="NCBI Taxonomy" id="104259"/>
    <lineage>
        <taxon>Eukaryota</taxon>
        <taxon>Fungi</taxon>
        <taxon>Dikarya</taxon>
        <taxon>Ascomycota</taxon>
        <taxon>Pezizomycotina</taxon>
        <taxon>Eurotiomycetes</taxon>
        <taxon>Eurotiomycetidae</taxon>
        <taxon>Eurotiales</taxon>
        <taxon>Aspergillaceae</taxon>
        <taxon>Penicillium</taxon>
    </lineage>
</organism>
<dbReference type="PROSITE" id="PS50294">
    <property type="entry name" value="WD_REPEATS_REGION"/>
    <property type="match status" value="3"/>
</dbReference>
<dbReference type="CDD" id="cd00200">
    <property type="entry name" value="WD40"/>
    <property type="match status" value="1"/>
</dbReference>
<dbReference type="InterPro" id="IPR027417">
    <property type="entry name" value="P-loop_NTPase"/>
</dbReference>
<keyword evidence="1 3" id="KW-0853">WD repeat</keyword>
<feature type="repeat" description="WD" evidence="3">
    <location>
        <begin position="673"/>
        <end position="702"/>
    </location>
</feature>
<dbReference type="PANTHER" id="PTHR10039:SF14">
    <property type="entry name" value="NACHT DOMAIN-CONTAINING PROTEIN"/>
    <property type="match status" value="1"/>
</dbReference>
<proteinExistence type="predicted"/>
<dbReference type="SMART" id="SM00320">
    <property type="entry name" value="WD40"/>
    <property type="match status" value="3"/>
</dbReference>
<dbReference type="PROSITE" id="PS50837">
    <property type="entry name" value="NACHT"/>
    <property type="match status" value="1"/>
</dbReference>
<evidence type="ECO:0000256" key="4">
    <source>
        <dbReference type="SAM" id="MobiDB-lite"/>
    </source>
</evidence>
<dbReference type="PANTHER" id="PTHR10039">
    <property type="entry name" value="AMELOGENIN"/>
    <property type="match status" value="1"/>
</dbReference>
<evidence type="ECO:0000256" key="2">
    <source>
        <dbReference type="ARBA" id="ARBA00022737"/>
    </source>
</evidence>
<feature type="region of interest" description="Disordered" evidence="4">
    <location>
        <begin position="985"/>
        <end position="1004"/>
    </location>
</feature>
<evidence type="ECO:0000256" key="1">
    <source>
        <dbReference type="ARBA" id="ARBA00022574"/>
    </source>
</evidence>
<dbReference type="OrthoDB" id="538223at2759"/>
<feature type="repeat" description="WD" evidence="3">
    <location>
        <begin position="584"/>
        <end position="625"/>
    </location>
</feature>
<sequence length="1044" mass="114910">MLTMTSIYFDKNNSGFQVGISNGPVYLHPAEDRQYRDTLQATDPCLDKARIEEDKGGLLRDSYIWVLDDVDFQRWRDVRCGQLLWIKGDPGKGKTMLLCGIIDELSKMAMSHTNISFFFCQATNSRINSATAVLRGLIYMLVQQQPCFMSHIRDKSFEGENAWFALLRVFTNILDDPQLQRTYLIIDALDECTSGLDRLLRLLVQKSSAYSHVKWVVSSRNWPKIEKELDGATQLKLRLDLNEARLSGAVNFFIQYKINELIKRNNYSAALQDAIKHHLVSKANGTFLWVALVCKELMNVSKRHVRKQLLEFPSGLDTVYERMWNQINKLGSRSCDGQACKSLLGVIMTVYRPVTLDELASCIDLPEGDYETSEEIIEALEEILGLCGSFLTLRGRTISLVHQSANDYLMKEAFLEIFPDGVEKVHHSIFSKSLKSLTRTLHRDIYGLVAPGYPIDQVHQPEPDPLAAMRYSCVYWVDHLSQCFPGKNASEDIKDNGLVESFFRQDYLHWLEALSLSGSLFEGVASMVKLQYLLQSTAKDSHLLDRVQDARRSITGIQFGGQQPAWIIRKPTMEEGWNACLQTLEGHSDTVNSVVFSHDSKLLASASYDATVKVWNASSGQCLYTLEGHSDRVNSVAFSHDSKILASASHDATVRVWNASSGQYLQTLQSYRLQSHRGSVNSVAFSHDSKLLASASHDAIIKRHMMPLSRCGTLAAASVSIPSKAIIVASTQYRSPMIPSSSPQLRPIAPSNYGIPGAASASKHSRAIIVPSTQYHSPMIPSSSPQLRPIAPSNCGIPGAANASKPSRAIIVPSTQYHSPMIPSYSPQLRTIAPSNYGIPGAASASRPSRAIVVSSTQYFSPTILSSSPLGHPITLSRCGMLGAAGASRPLRAILAGLIRSFFPTIPSSSPRCRTTLSKCGTLAAASASRPSMAIITRSARLPSPTILNCLPRRHTIALSRYQMLGAASSSRSLRAIVARSTRSPSPMILSSSPRHRMIPSPSPRHRMIPLLRCGMLGVASASRPSGAILTGSIRSSSPMSPRS</sequence>
<dbReference type="Pfam" id="PF24883">
    <property type="entry name" value="NPHP3_N"/>
    <property type="match status" value="1"/>
</dbReference>
<keyword evidence="7" id="KW-1185">Reference proteome</keyword>
<dbReference type="AlphaFoldDB" id="A0A0F7U5F9"/>
<dbReference type="PROSITE" id="PS50082">
    <property type="entry name" value="WD_REPEATS_2"/>
    <property type="match status" value="3"/>
</dbReference>
<evidence type="ECO:0000256" key="3">
    <source>
        <dbReference type="PROSITE-ProRule" id="PRU00221"/>
    </source>
</evidence>
<dbReference type="InterPro" id="IPR036322">
    <property type="entry name" value="WD40_repeat_dom_sf"/>
</dbReference>
<protein>
    <recommendedName>
        <fullName evidence="5">NACHT domain-containing protein</fullName>
    </recommendedName>
</protein>
<dbReference type="InterPro" id="IPR019775">
    <property type="entry name" value="WD40_repeat_CS"/>
</dbReference>
<keyword evidence="2" id="KW-0677">Repeat</keyword>
<evidence type="ECO:0000313" key="7">
    <source>
        <dbReference type="Proteomes" id="UP000042958"/>
    </source>
</evidence>
<dbReference type="STRING" id="104259.A0A0F7U5F9"/>
<feature type="compositionally biased region" description="Basic residues" evidence="4">
    <location>
        <begin position="994"/>
        <end position="1004"/>
    </location>
</feature>